<dbReference type="RefSeq" id="WP_171078350.1">
    <property type="nucleotide sequence ID" value="NZ_BNBU01000001.1"/>
</dbReference>
<dbReference type="EMBL" id="JABBXF010000004">
    <property type="protein sequence ID" value="NVK76560.1"/>
    <property type="molecule type" value="Genomic_DNA"/>
</dbReference>
<accession>A0A7Y7E5A7</accession>
<protein>
    <submittedName>
        <fullName evidence="2">Uncharacterized protein</fullName>
    </submittedName>
</protein>
<organism evidence="2 3">
    <name type="scientific">Streptomyces morookaense</name>
    <name type="common">Streptoverticillium morookaense</name>
    <dbReference type="NCBI Taxonomy" id="1970"/>
    <lineage>
        <taxon>Bacteria</taxon>
        <taxon>Bacillati</taxon>
        <taxon>Actinomycetota</taxon>
        <taxon>Actinomycetes</taxon>
        <taxon>Kitasatosporales</taxon>
        <taxon>Streptomycetaceae</taxon>
        <taxon>Streptomyces</taxon>
    </lineage>
</organism>
<keyword evidence="3" id="KW-1185">Reference proteome</keyword>
<sequence length="48" mass="5067">MGRAEQYGRMGSALRGGYVAPWQRKVIRGFVVGAVVVGAVCALLVLFG</sequence>
<name>A0A7Y7E5A7_STRMO</name>
<comment type="caution">
    <text evidence="2">The sequence shown here is derived from an EMBL/GenBank/DDBJ whole genome shotgun (WGS) entry which is preliminary data.</text>
</comment>
<evidence type="ECO:0000313" key="3">
    <source>
        <dbReference type="Proteomes" id="UP000587462"/>
    </source>
</evidence>
<keyword evidence="1" id="KW-0472">Membrane</keyword>
<proteinExistence type="predicted"/>
<feature type="transmembrane region" description="Helical" evidence="1">
    <location>
        <begin position="26"/>
        <end position="47"/>
    </location>
</feature>
<evidence type="ECO:0000256" key="1">
    <source>
        <dbReference type="SAM" id="Phobius"/>
    </source>
</evidence>
<dbReference type="AlphaFoldDB" id="A0A7Y7E5A7"/>
<dbReference type="Proteomes" id="UP000587462">
    <property type="component" value="Unassembled WGS sequence"/>
</dbReference>
<keyword evidence="1" id="KW-0812">Transmembrane</keyword>
<gene>
    <name evidence="2" type="ORF">HG542_02675</name>
</gene>
<evidence type="ECO:0000313" key="2">
    <source>
        <dbReference type="EMBL" id="NVK76560.1"/>
    </source>
</evidence>
<keyword evidence="1" id="KW-1133">Transmembrane helix</keyword>
<reference evidence="2 3" key="1">
    <citation type="submission" date="2020-04" db="EMBL/GenBank/DDBJ databases">
        <title>Draft Genome Sequence of Streptomyces morookaense DSM 40503, an 8-azaguanine-producing strain.</title>
        <authorList>
            <person name="Qi J."/>
            <person name="Gao J.-M."/>
        </authorList>
    </citation>
    <scope>NUCLEOTIDE SEQUENCE [LARGE SCALE GENOMIC DNA]</scope>
    <source>
        <strain evidence="2 3">DSM 40503</strain>
    </source>
</reference>